<sequence>MTSSVPESGERGRGQRGMSLEELLSLPVAVSVSTAARALAIGKDKAYSLIKAGTFPAKTFPAGGTLRVSTPSLWKVLDVSP</sequence>
<dbReference type="EMBL" id="BNDY01000017">
    <property type="protein sequence ID" value="GHI41074.1"/>
    <property type="molecule type" value="Genomic_DNA"/>
</dbReference>
<name>A0ABQ3QV36_9ACTN</name>
<keyword evidence="2" id="KW-1185">Reference proteome</keyword>
<proteinExistence type="predicted"/>
<gene>
    <name evidence="1" type="ORF">Sviol_54820</name>
</gene>
<accession>A0ABQ3QV36</accession>
<reference evidence="1" key="1">
    <citation type="submission" date="2024-05" db="EMBL/GenBank/DDBJ databases">
        <title>Whole genome shotgun sequence of Streptomyces violascens NBRC 12920.</title>
        <authorList>
            <person name="Komaki H."/>
            <person name="Tamura T."/>
        </authorList>
    </citation>
    <scope>NUCLEOTIDE SEQUENCE</scope>
    <source>
        <strain evidence="1">NBRC 12920</strain>
    </source>
</reference>
<protein>
    <recommendedName>
        <fullName evidence="3">Helix-turn-helix domain-containing protein</fullName>
    </recommendedName>
</protein>
<organism evidence="1 2">
    <name type="scientific">Streptomyces violascens</name>
    <dbReference type="NCBI Taxonomy" id="67381"/>
    <lineage>
        <taxon>Bacteria</taxon>
        <taxon>Bacillati</taxon>
        <taxon>Actinomycetota</taxon>
        <taxon>Actinomycetes</taxon>
        <taxon>Kitasatosporales</taxon>
        <taxon>Streptomycetaceae</taxon>
        <taxon>Streptomyces</taxon>
    </lineage>
</organism>
<comment type="caution">
    <text evidence="1">The sequence shown here is derived from an EMBL/GenBank/DDBJ whole genome shotgun (WGS) entry which is preliminary data.</text>
</comment>
<evidence type="ECO:0000313" key="2">
    <source>
        <dbReference type="Proteomes" id="UP001050808"/>
    </source>
</evidence>
<dbReference type="Proteomes" id="UP001050808">
    <property type="component" value="Unassembled WGS sequence"/>
</dbReference>
<evidence type="ECO:0000313" key="1">
    <source>
        <dbReference type="EMBL" id="GHI41074.1"/>
    </source>
</evidence>
<evidence type="ECO:0008006" key="3">
    <source>
        <dbReference type="Google" id="ProtNLM"/>
    </source>
</evidence>